<feature type="chain" id="PRO_5046590187" evidence="3">
    <location>
        <begin position="22"/>
        <end position="292"/>
    </location>
</feature>
<evidence type="ECO:0000256" key="1">
    <source>
        <dbReference type="ARBA" id="ARBA00008645"/>
    </source>
</evidence>
<organism evidence="5 6">
    <name type="scientific">Williamsia marianensis</name>
    <dbReference type="NCBI Taxonomy" id="85044"/>
    <lineage>
        <taxon>Bacteria</taxon>
        <taxon>Bacillati</taxon>
        <taxon>Actinomycetota</taxon>
        <taxon>Actinomycetes</taxon>
        <taxon>Mycobacteriales</taxon>
        <taxon>Nocardiaceae</taxon>
        <taxon>Williamsia</taxon>
    </lineage>
</organism>
<evidence type="ECO:0000313" key="6">
    <source>
        <dbReference type="Proteomes" id="UP001185792"/>
    </source>
</evidence>
<keyword evidence="6" id="KW-1185">Reference proteome</keyword>
<feature type="signal peptide" evidence="3">
    <location>
        <begin position="1"/>
        <end position="21"/>
    </location>
</feature>
<accession>A0ABU4EZD5</accession>
<evidence type="ECO:0000313" key="5">
    <source>
        <dbReference type="EMBL" id="MDV7136603.1"/>
    </source>
</evidence>
<dbReference type="SUPFAM" id="SSF53474">
    <property type="entry name" value="alpha/beta-Hydrolases"/>
    <property type="match status" value="1"/>
</dbReference>
<dbReference type="Pfam" id="PF12146">
    <property type="entry name" value="Hydrolase_4"/>
    <property type="match status" value="1"/>
</dbReference>
<dbReference type="InterPro" id="IPR022742">
    <property type="entry name" value="Hydrolase_4"/>
</dbReference>
<proteinExistence type="inferred from homology"/>
<comment type="similarity">
    <text evidence="1">Belongs to the AB hydrolase superfamily.</text>
</comment>
<dbReference type="InterPro" id="IPR029058">
    <property type="entry name" value="AB_hydrolase_fold"/>
</dbReference>
<evidence type="ECO:0000259" key="4">
    <source>
        <dbReference type="Pfam" id="PF12146"/>
    </source>
</evidence>
<keyword evidence="2 5" id="KW-0378">Hydrolase</keyword>
<dbReference type="Proteomes" id="UP001185792">
    <property type="component" value="Unassembled WGS sequence"/>
</dbReference>
<evidence type="ECO:0000256" key="3">
    <source>
        <dbReference type="SAM" id="SignalP"/>
    </source>
</evidence>
<dbReference type="PANTHER" id="PTHR22946">
    <property type="entry name" value="DIENELACTONE HYDROLASE DOMAIN-CONTAINING PROTEIN-RELATED"/>
    <property type="match status" value="1"/>
</dbReference>
<dbReference type="RefSeq" id="WP_317714587.1">
    <property type="nucleotide sequence ID" value="NZ_JAHVCV010000005.1"/>
</dbReference>
<dbReference type="GO" id="GO:0016787">
    <property type="term" value="F:hydrolase activity"/>
    <property type="evidence" value="ECO:0007669"/>
    <property type="project" value="UniProtKB-KW"/>
</dbReference>
<protein>
    <submittedName>
        <fullName evidence="5">Alpha/beta fold hydrolase</fullName>
    </submittedName>
</protein>
<evidence type="ECO:0000256" key="2">
    <source>
        <dbReference type="ARBA" id="ARBA00022801"/>
    </source>
</evidence>
<gene>
    <name evidence="5" type="ORF">R4198_23155</name>
</gene>
<sequence length="292" mass="30528">MLIVPLVVLSAYGLAVPVAMATYATTSAGDPGAAGPPIREGDPDFDAVTLRTADGVELAGWYTASSNRAGILLAHGASSDSDSLLDHAKVLSDAGFGVLLVDARGHGRSRGEAMKFGWFGDADLRAGLDYLVARQDLDPNRIGALGVSMGGEEVIGTFAVDSRMAAAVAEGATGRTYADRGWLDEVYGLRGRFQQVVDSVMYSLTDLLTPASPPTSLRDAVAWGAPRPVLLIAAGNERDEVHAADEIRSASPTNVDVWVVPGGNHTSGLTTRPTEWSTRVTGFFVETLLASA</sequence>
<dbReference type="InterPro" id="IPR050261">
    <property type="entry name" value="FrsA_esterase"/>
</dbReference>
<reference evidence="5 6" key="1">
    <citation type="submission" date="2023-10" db="EMBL/GenBank/DDBJ databases">
        <title>Development of a sustainable strategy for remediation of hydrocarbon-contaminated territories based on the waste exchange concept.</title>
        <authorList>
            <person name="Krivoruchko A."/>
        </authorList>
    </citation>
    <scope>NUCLEOTIDE SEQUENCE [LARGE SCALE GENOMIC DNA]</scope>
    <source>
        <strain evidence="5 6">IEGM 1236</strain>
    </source>
</reference>
<dbReference type="PANTHER" id="PTHR22946:SF9">
    <property type="entry name" value="POLYKETIDE TRANSFERASE AF380"/>
    <property type="match status" value="1"/>
</dbReference>
<dbReference type="Gene3D" id="3.40.50.1820">
    <property type="entry name" value="alpha/beta hydrolase"/>
    <property type="match status" value="1"/>
</dbReference>
<name>A0ABU4EZD5_WILMA</name>
<keyword evidence="3" id="KW-0732">Signal</keyword>
<feature type="domain" description="Serine aminopeptidase S33" evidence="4">
    <location>
        <begin position="66"/>
        <end position="156"/>
    </location>
</feature>
<comment type="caution">
    <text evidence="5">The sequence shown here is derived from an EMBL/GenBank/DDBJ whole genome shotgun (WGS) entry which is preliminary data.</text>
</comment>
<dbReference type="EMBL" id="JAWLUM010000004">
    <property type="protein sequence ID" value="MDV7136603.1"/>
    <property type="molecule type" value="Genomic_DNA"/>
</dbReference>